<evidence type="ECO:0000313" key="5">
    <source>
        <dbReference type="EMBL" id="NYZ21642.1"/>
    </source>
</evidence>
<dbReference type="PROSITE" id="PS51318">
    <property type="entry name" value="TAT"/>
    <property type="match status" value="1"/>
</dbReference>
<dbReference type="EMBL" id="JABFDB010000012">
    <property type="protein sequence ID" value="NYZ21642.1"/>
    <property type="molecule type" value="Genomic_DNA"/>
</dbReference>
<organism evidence="5 6">
    <name type="scientific">Azospirillum oleiclasticum</name>
    <dbReference type="NCBI Taxonomy" id="2735135"/>
    <lineage>
        <taxon>Bacteria</taxon>
        <taxon>Pseudomonadati</taxon>
        <taxon>Pseudomonadota</taxon>
        <taxon>Alphaproteobacteria</taxon>
        <taxon>Rhodospirillales</taxon>
        <taxon>Azospirillaceae</taxon>
        <taxon>Azospirillum</taxon>
    </lineage>
</organism>
<comment type="similarity">
    <text evidence="1">Belongs to the Skp family.</text>
</comment>
<keyword evidence="6" id="KW-1185">Reference proteome</keyword>
<dbReference type="InterPro" id="IPR024930">
    <property type="entry name" value="Skp_dom_sf"/>
</dbReference>
<dbReference type="PANTHER" id="PTHR35089:SF1">
    <property type="entry name" value="CHAPERONE PROTEIN SKP"/>
    <property type="match status" value="1"/>
</dbReference>
<protein>
    <submittedName>
        <fullName evidence="5">OmpH family outer membrane protein</fullName>
    </submittedName>
</protein>
<feature type="signal peptide" evidence="4">
    <location>
        <begin position="1"/>
        <end position="28"/>
    </location>
</feature>
<dbReference type="SMART" id="SM00935">
    <property type="entry name" value="OmpH"/>
    <property type="match status" value="1"/>
</dbReference>
<dbReference type="Proteomes" id="UP000584642">
    <property type="component" value="Unassembled WGS sequence"/>
</dbReference>
<comment type="caution">
    <text evidence="5">The sequence shown here is derived from an EMBL/GenBank/DDBJ whole genome shotgun (WGS) entry which is preliminary data.</text>
</comment>
<proteinExistence type="inferred from homology"/>
<evidence type="ECO:0000256" key="2">
    <source>
        <dbReference type="ARBA" id="ARBA00022729"/>
    </source>
</evidence>
<reference evidence="5 6" key="1">
    <citation type="submission" date="2020-05" db="EMBL/GenBank/DDBJ databases">
        <title>Azospirillum oleiclasticum sp. nov, a nitrogen-fixing and heavy crude oil-emulsifying bacterium isolated from the crude oil of Yumen Oilfield.</title>
        <authorList>
            <person name="Wu D."/>
            <person name="Cai M."/>
            <person name="Zhang X."/>
        </authorList>
    </citation>
    <scope>NUCLEOTIDE SEQUENCE [LARGE SCALE GENOMIC DNA]</scope>
    <source>
        <strain evidence="5 6">ROY-1-1-2</strain>
    </source>
</reference>
<dbReference type="SUPFAM" id="SSF111384">
    <property type="entry name" value="OmpH-like"/>
    <property type="match status" value="1"/>
</dbReference>
<evidence type="ECO:0000313" key="6">
    <source>
        <dbReference type="Proteomes" id="UP000584642"/>
    </source>
</evidence>
<accession>A0ABX2TC67</accession>
<dbReference type="InterPro" id="IPR005632">
    <property type="entry name" value="Chaperone_Skp"/>
</dbReference>
<gene>
    <name evidence="5" type="ORF">HND93_18165</name>
</gene>
<keyword evidence="3" id="KW-0175">Coiled coil</keyword>
<feature type="coiled-coil region" evidence="3">
    <location>
        <begin position="73"/>
        <end position="130"/>
    </location>
</feature>
<evidence type="ECO:0000256" key="3">
    <source>
        <dbReference type="SAM" id="Coils"/>
    </source>
</evidence>
<dbReference type="PANTHER" id="PTHR35089">
    <property type="entry name" value="CHAPERONE PROTEIN SKP"/>
    <property type="match status" value="1"/>
</dbReference>
<sequence>MTVTTMRGLLAGAALAAALALPALPAAAQTAPAAPAATTPAPGAASQKLEAPTIMVVDVQKILQEAAASKGIQKAVETQRDTYQKEIAALEDKLRTAEQELRKQQTVLSADALAQRRRDFEKQVADVQRTVQSRKRALDSALNDSMGQVQKAMVEIIAEMARDKGANIVLARHQFVLVEAQLDVTDAVMDRLNKKLPKVAVTIPKQ</sequence>
<dbReference type="InterPro" id="IPR006311">
    <property type="entry name" value="TAT_signal"/>
</dbReference>
<feature type="chain" id="PRO_5047111970" evidence="4">
    <location>
        <begin position="29"/>
        <end position="206"/>
    </location>
</feature>
<keyword evidence="2 4" id="KW-0732">Signal</keyword>
<dbReference type="Gene3D" id="3.30.910.20">
    <property type="entry name" value="Skp domain"/>
    <property type="match status" value="1"/>
</dbReference>
<evidence type="ECO:0000256" key="4">
    <source>
        <dbReference type="SAM" id="SignalP"/>
    </source>
</evidence>
<evidence type="ECO:0000256" key="1">
    <source>
        <dbReference type="ARBA" id="ARBA00009091"/>
    </source>
</evidence>
<name>A0ABX2TC67_9PROT</name>
<dbReference type="Pfam" id="PF03938">
    <property type="entry name" value="OmpH"/>
    <property type="match status" value="1"/>
</dbReference>
<dbReference type="RefSeq" id="WP_180283412.1">
    <property type="nucleotide sequence ID" value="NZ_JABFDB010000012.1"/>
</dbReference>